<evidence type="ECO:0000256" key="3">
    <source>
        <dbReference type="ARBA" id="ARBA00022833"/>
    </source>
</evidence>
<dbReference type="AlphaFoldDB" id="A0ABD3V7J2"/>
<dbReference type="PANTHER" id="PTHR47526">
    <property type="entry name" value="ATP-DEPENDENT DNA HELICASE"/>
    <property type="match status" value="1"/>
</dbReference>
<dbReference type="Proteomes" id="UP001634394">
    <property type="component" value="Unassembled WGS sequence"/>
</dbReference>
<dbReference type="InterPro" id="IPR011011">
    <property type="entry name" value="Znf_FYVE_PHD"/>
</dbReference>
<dbReference type="SMART" id="SM00249">
    <property type="entry name" value="PHD"/>
    <property type="match status" value="1"/>
</dbReference>
<feature type="domain" description="Zinc finger PHD-type" evidence="4">
    <location>
        <begin position="451"/>
        <end position="499"/>
    </location>
</feature>
<dbReference type="SUPFAM" id="SSF52980">
    <property type="entry name" value="Restriction endonuclease-like"/>
    <property type="match status" value="1"/>
</dbReference>
<dbReference type="EMBL" id="JBJQND010000013">
    <property type="protein sequence ID" value="KAL3856492.1"/>
    <property type="molecule type" value="Genomic_DNA"/>
</dbReference>
<evidence type="ECO:0000259" key="4">
    <source>
        <dbReference type="SMART" id="SM00249"/>
    </source>
</evidence>
<dbReference type="InterPro" id="IPR019080">
    <property type="entry name" value="YqaJ_viral_recombinase"/>
</dbReference>
<keyword evidence="6" id="KW-1185">Reference proteome</keyword>
<protein>
    <recommendedName>
        <fullName evidence="4">Zinc finger PHD-type domain-containing protein</fullName>
    </recommendedName>
</protein>
<dbReference type="InterPro" id="IPR019786">
    <property type="entry name" value="Zinc_finger_PHD-type_CS"/>
</dbReference>
<evidence type="ECO:0000313" key="6">
    <source>
        <dbReference type="Proteomes" id="UP001634394"/>
    </source>
</evidence>
<evidence type="ECO:0000256" key="2">
    <source>
        <dbReference type="ARBA" id="ARBA00022771"/>
    </source>
</evidence>
<keyword evidence="1" id="KW-0479">Metal-binding</keyword>
<accession>A0ABD3V7J2</accession>
<dbReference type="PANTHER" id="PTHR47526:SF4">
    <property type="entry name" value="SWIM-TYPE DOMAIN-CONTAINING PROTEIN"/>
    <property type="match status" value="1"/>
</dbReference>
<comment type="caution">
    <text evidence="5">The sequence shown here is derived from an EMBL/GenBank/DDBJ whole genome shotgun (WGS) entry which is preliminary data.</text>
</comment>
<gene>
    <name evidence="5" type="ORF">ACJMK2_011243</name>
</gene>
<sequence>MASKSGKINYKDGLERSVLERYMATLSLIGGIDPYEIDKGKLTSNVQCLTEITYIDILNYLVNTKSAYTLDDLKCYKSLESYNQFVNGWVKDVLAVELNNNVLVIAKHKEKKKQNLYLPDVPAPTDTEFDDFTLKLFATKTKPVVLAIMPKYAEHFIPQIISTDLPKLFFELGDDQCLLMHKNDIVKHCEDMFRDINVTAEQAKHAERLTRGQSECKDWHRLRTGRITASRMKAVCTSSIDKPSISTIRNICYPVKFSNKATRWGCQHEKDAVDAYITKLAPRHDNLSVVECGFIINPEFPHIGASPDALVSCNCCGEGTVEVKCPYCVRDTHFHNDNIAYLDKDNKLKTCHQYYYQVQTQIFLCKKKFCDFVVWTQKDISVERILPNPELWQEIEVKSRKFFIHVILPELTGKFFTRPQSENIPPIASVLQPSITNNDGLTVSGNTTDLICFCQVPYDENFDDVVGCDNHNCRLKWLHFRCINMSRAPKGSYYCPECSPVHGSKVKKPKMF</sequence>
<dbReference type="InterPro" id="IPR001965">
    <property type="entry name" value="Znf_PHD"/>
</dbReference>
<organism evidence="5 6">
    <name type="scientific">Sinanodonta woodiana</name>
    <name type="common">Chinese pond mussel</name>
    <name type="synonym">Anodonta woodiana</name>
    <dbReference type="NCBI Taxonomy" id="1069815"/>
    <lineage>
        <taxon>Eukaryota</taxon>
        <taxon>Metazoa</taxon>
        <taxon>Spiralia</taxon>
        <taxon>Lophotrochozoa</taxon>
        <taxon>Mollusca</taxon>
        <taxon>Bivalvia</taxon>
        <taxon>Autobranchia</taxon>
        <taxon>Heteroconchia</taxon>
        <taxon>Palaeoheterodonta</taxon>
        <taxon>Unionida</taxon>
        <taxon>Unionoidea</taxon>
        <taxon>Unionidae</taxon>
        <taxon>Unioninae</taxon>
        <taxon>Sinanodonta</taxon>
    </lineage>
</organism>
<name>A0ABD3V7J2_SINWO</name>
<keyword evidence="2" id="KW-0863">Zinc-finger</keyword>
<evidence type="ECO:0000313" key="5">
    <source>
        <dbReference type="EMBL" id="KAL3856492.1"/>
    </source>
</evidence>
<dbReference type="GO" id="GO:0006281">
    <property type="term" value="P:DNA repair"/>
    <property type="evidence" value="ECO:0007669"/>
    <property type="project" value="UniProtKB-ARBA"/>
</dbReference>
<dbReference type="Gene3D" id="3.90.320.10">
    <property type="match status" value="1"/>
</dbReference>
<proteinExistence type="predicted"/>
<dbReference type="InterPro" id="IPR011335">
    <property type="entry name" value="Restrct_endonuc-II-like"/>
</dbReference>
<dbReference type="InterPro" id="IPR011604">
    <property type="entry name" value="PDDEXK-like_dom_sf"/>
</dbReference>
<dbReference type="PROSITE" id="PS01359">
    <property type="entry name" value="ZF_PHD_1"/>
    <property type="match status" value="1"/>
</dbReference>
<evidence type="ECO:0000256" key="1">
    <source>
        <dbReference type="ARBA" id="ARBA00022723"/>
    </source>
</evidence>
<reference evidence="5 6" key="1">
    <citation type="submission" date="2024-11" db="EMBL/GenBank/DDBJ databases">
        <title>Chromosome-level genome assembly of the freshwater bivalve Anodonta woodiana.</title>
        <authorList>
            <person name="Chen X."/>
        </authorList>
    </citation>
    <scope>NUCLEOTIDE SEQUENCE [LARGE SCALE GENOMIC DNA]</scope>
    <source>
        <strain evidence="5">MN2024</strain>
        <tissue evidence="5">Gills</tissue>
    </source>
</reference>
<dbReference type="Pfam" id="PF09588">
    <property type="entry name" value="YqaJ"/>
    <property type="match status" value="1"/>
</dbReference>
<dbReference type="SUPFAM" id="SSF57903">
    <property type="entry name" value="FYVE/PHD zinc finger"/>
    <property type="match status" value="1"/>
</dbReference>
<dbReference type="InterPro" id="IPR013083">
    <property type="entry name" value="Znf_RING/FYVE/PHD"/>
</dbReference>
<dbReference type="Gene3D" id="3.30.40.10">
    <property type="entry name" value="Zinc/RING finger domain, C3HC4 (zinc finger)"/>
    <property type="match status" value="1"/>
</dbReference>
<keyword evidence="3" id="KW-0862">Zinc</keyword>
<dbReference type="CDD" id="cd22343">
    <property type="entry name" value="PDDEXK_lambda_exonuclease-like"/>
    <property type="match status" value="1"/>
</dbReference>
<dbReference type="GO" id="GO:0008270">
    <property type="term" value="F:zinc ion binding"/>
    <property type="evidence" value="ECO:0007669"/>
    <property type="project" value="UniProtKB-KW"/>
</dbReference>